<organism evidence="6 7">
    <name type="scientific">Pseudoduganella guangdongensis</name>
    <dbReference type="NCBI Taxonomy" id="2692179"/>
    <lineage>
        <taxon>Bacteria</taxon>
        <taxon>Pseudomonadati</taxon>
        <taxon>Pseudomonadota</taxon>
        <taxon>Betaproteobacteria</taxon>
        <taxon>Burkholderiales</taxon>
        <taxon>Oxalobacteraceae</taxon>
        <taxon>Telluria group</taxon>
        <taxon>Pseudoduganella</taxon>
    </lineage>
</organism>
<dbReference type="Pfam" id="PF23892">
    <property type="entry name" value="Ig_CycH"/>
    <property type="match status" value="1"/>
</dbReference>
<dbReference type="PANTHER" id="PTHR47870">
    <property type="entry name" value="CYTOCHROME C-TYPE BIOGENESIS PROTEIN CCMH"/>
    <property type="match status" value="1"/>
</dbReference>
<dbReference type="InterPro" id="IPR056412">
    <property type="entry name" value="Ig_CycH"/>
</dbReference>
<evidence type="ECO:0000259" key="4">
    <source>
        <dbReference type="Pfam" id="PF23892"/>
    </source>
</evidence>
<dbReference type="RefSeq" id="WP_161027437.1">
    <property type="nucleotide sequence ID" value="NZ_WWCJ01000017.1"/>
</dbReference>
<keyword evidence="7" id="KW-1185">Reference proteome</keyword>
<dbReference type="InterPro" id="IPR019734">
    <property type="entry name" value="TPR_rpt"/>
</dbReference>
<keyword evidence="1" id="KW-0677">Repeat</keyword>
<dbReference type="EMBL" id="WWCJ01000017">
    <property type="protein sequence ID" value="MYN04475.1"/>
    <property type="molecule type" value="Genomic_DNA"/>
</dbReference>
<evidence type="ECO:0000256" key="2">
    <source>
        <dbReference type="ARBA" id="ARBA00022803"/>
    </source>
</evidence>
<reference evidence="6 7" key="1">
    <citation type="submission" date="2019-12" db="EMBL/GenBank/DDBJ databases">
        <title>Novel species isolated from a subtropical stream in China.</title>
        <authorList>
            <person name="Lu H."/>
        </authorList>
    </citation>
    <scope>NUCLEOTIDE SEQUENCE [LARGE SCALE GENOMIC DNA]</scope>
    <source>
        <strain evidence="6 7">DS3</strain>
    </source>
</reference>
<dbReference type="AlphaFoldDB" id="A0A6N9HP70"/>
<sequence>MSTFVIVIALMAALALACVVPPLLTRRATPAPGATGTAGTAPTGLVRQQPRLALLLALGLPAAAAAIYLQVGRPDVLTMPPELLQAAATPTDHGPSEADIPAMVEGLAQRLRNEPDNIEGWHMLARSYSAMNRYADAAKAYAHLAEKLPQDAGVLADYADALGTAQDGKLDGEPERLIERALAIDPQQVKALALAGSAAFAKNDYARAEQRWTAVLALIPADSEFATSTRAGIAEARARQGLPAAVAVLSGTIRLAPGTPAPAPGQTLYVYARAADGPPMPLAAVRRQADALPLSFTLDDSNLLAAGSKLADTPKLVVGARISASGSATPQPGDLEGQAAAVAPGTSSIVIELSPRNASQQ</sequence>
<evidence type="ECO:0000259" key="5">
    <source>
        <dbReference type="Pfam" id="PF23914"/>
    </source>
</evidence>
<name>A0A6N9HP70_9BURK</name>
<feature type="transmembrane region" description="Helical" evidence="3">
    <location>
        <begin position="51"/>
        <end position="69"/>
    </location>
</feature>
<dbReference type="SUPFAM" id="SSF48452">
    <property type="entry name" value="TPR-like"/>
    <property type="match status" value="1"/>
</dbReference>
<dbReference type="Proteomes" id="UP000448575">
    <property type="component" value="Unassembled WGS sequence"/>
</dbReference>
<accession>A0A6N9HP70</accession>
<evidence type="ECO:0000256" key="1">
    <source>
        <dbReference type="ARBA" id="ARBA00022737"/>
    </source>
</evidence>
<evidence type="ECO:0000313" key="6">
    <source>
        <dbReference type="EMBL" id="MYN04475.1"/>
    </source>
</evidence>
<keyword evidence="3" id="KW-1133">Transmembrane helix</keyword>
<dbReference type="PANTHER" id="PTHR47870:SF4">
    <property type="entry name" value="CYTOCHROME C-TYPE BIOGENESIS PROTEIN CYCH"/>
    <property type="match status" value="1"/>
</dbReference>
<dbReference type="GO" id="GO:0005886">
    <property type="term" value="C:plasma membrane"/>
    <property type="evidence" value="ECO:0007669"/>
    <property type="project" value="TreeGrafter"/>
</dbReference>
<dbReference type="InterPro" id="IPR056413">
    <property type="entry name" value="TPR_CcmH_CycH"/>
</dbReference>
<evidence type="ECO:0000256" key="3">
    <source>
        <dbReference type="SAM" id="Phobius"/>
    </source>
</evidence>
<protein>
    <submittedName>
        <fullName evidence="6">C-type cytochrome biogenesis protein CcmI</fullName>
    </submittedName>
</protein>
<dbReference type="Pfam" id="PF23914">
    <property type="entry name" value="TPR_CcmH_CycH"/>
    <property type="match status" value="1"/>
</dbReference>
<evidence type="ECO:0000313" key="7">
    <source>
        <dbReference type="Proteomes" id="UP000448575"/>
    </source>
</evidence>
<feature type="domain" description="Cytochrome c-type biogenesis protein H Ig-like" evidence="4">
    <location>
        <begin position="255"/>
        <end position="348"/>
    </location>
</feature>
<keyword evidence="3" id="KW-0812">Transmembrane</keyword>
<feature type="domain" description="Cytochrome c-type biogenesis protein H TPR" evidence="5">
    <location>
        <begin position="79"/>
        <end position="224"/>
    </location>
</feature>
<keyword evidence="3" id="KW-0472">Membrane</keyword>
<dbReference type="Gene3D" id="1.25.40.10">
    <property type="entry name" value="Tetratricopeptide repeat domain"/>
    <property type="match status" value="1"/>
</dbReference>
<dbReference type="InterPro" id="IPR011990">
    <property type="entry name" value="TPR-like_helical_dom_sf"/>
</dbReference>
<dbReference type="SMART" id="SM00028">
    <property type="entry name" value="TPR"/>
    <property type="match status" value="2"/>
</dbReference>
<comment type="caution">
    <text evidence="6">The sequence shown here is derived from an EMBL/GenBank/DDBJ whole genome shotgun (WGS) entry which is preliminary data.</text>
</comment>
<dbReference type="InterPro" id="IPR051263">
    <property type="entry name" value="C-type_cytochrome_biogenesis"/>
</dbReference>
<proteinExistence type="predicted"/>
<keyword evidence="2" id="KW-0802">TPR repeat</keyword>
<gene>
    <name evidence="6" type="ORF">GTP41_20495</name>
</gene>